<dbReference type="OrthoDB" id="8612748at2"/>
<keyword evidence="4" id="KW-1185">Reference proteome</keyword>
<dbReference type="PATRIC" id="fig|44574.3.peg.4168"/>
<evidence type="ECO:0000313" key="4">
    <source>
        <dbReference type="Proteomes" id="UP000034156"/>
    </source>
</evidence>
<evidence type="ECO:0000313" key="3">
    <source>
        <dbReference type="EMBL" id="TYP69477.1"/>
    </source>
</evidence>
<evidence type="ECO:0000313" key="5">
    <source>
        <dbReference type="Proteomes" id="UP000324176"/>
    </source>
</evidence>
<evidence type="ECO:0000313" key="2">
    <source>
        <dbReference type="EMBL" id="AKH39181.1"/>
    </source>
</evidence>
<feature type="domain" description="DUF4224" evidence="1">
    <location>
        <begin position="12"/>
        <end position="54"/>
    </location>
</feature>
<name>A0A0F7KI31_9PROT</name>
<organism evidence="2 4">
    <name type="scientific">Nitrosomonas communis</name>
    <dbReference type="NCBI Taxonomy" id="44574"/>
    <lineage>
        <taxon>Bacteria</taxon>
        <taxon>Pseudomonadati</taxon>
        <taxon>Pseudomonadota</taxon>
        <taxon>Betaproteobacteria</taxon>
        <taxon>Nitrosomonadales</taxon>
        <taxon>Nitrosomonadaceae</taxon>
        <taxon>Nitrosomonas</taxon>
    </lineage>
</organism>
<dbReference type="Proteomes" id="UP000324176">
    <property type="component" value="Unassembled WGS sequence"/>
</dbReference>
<evidence type="ECO:0000259" key="1">
    <source>
        <dbReference type="Pfam" id="PF13986"/>
    </source>
</evidence>
<proteinExistence type="predicted"/>
<sequence>MEQTIEQESIWLSDRDLEKLTGCKKQSLQIEYLREQGIAFRINRLGEPVVSKDAAKGIHTNVQHIKPKWQPNVIK</sequence>
<dbReference type="EMBL" id="CP011451">
    <property type="protein sequence ID" value="AKH39181.1"/>
    <property type="molecule type" value="Genomic_DNA"/>
</dbReference>
<protein>
    <submittedName>
        <fullName evidence="3">Uncharacterized protein DUF4224</fullName>
    </submittedName>
</protein>
<dbReference type="RefSeq" id="WP_046851202.1">
    <property type="nucleotide sequence ID" value="NZ_CP011451.1"/>
</dbReference>
<dbReference type="EMBL" id="VNHT01000148">
    <property type="protein sequence ID" value="TYP69477.1"/>
    <property type="molecule type" value="Genomic_DNA"/>
</dbReference>
<dbReference type="KEGG" id="nco:AAW31_17330"/>
<dbReference type="InterPro" id="IPR025319">
    <property type="entry name" value="DUF4224"/>
</dbReference>
<reference evidence="2 4" key="2">
    <citation type="journal article" date="2016" name="Genome Announc.">
        <title>Genome Sequence of Nitrosomonas communis Strain Nm2, a Mesophilic Ammonia-Oxidizing Bacterium Isolated from Mediterranean Soil.</title>
        <authorList>
            <person name="Kozlowski J.A."/>
            <person name="Kits K.D."/>
            <person name="Stein L.Y."/>
        </authorList>
    </citation>
    <scope>NUCLEOTIDE SEQUENCE [LARGE SCALE GENOMIC DNA]</scope>
    <source>
        <strain evidence="2 4">Nm2</strain>
    </source>
</reference>
<reference evidence="4" key="1">
    <citation type="submission" date="2015-05" db="EMBL/GenBank/DDBJ databases">
        <title>Draft genome of Nitrosomonas communis strain Nm2.</title>
        <authorList>
            <person name="Kozlowski J.A."/>
            <person name="Kits K.D."/>
            <person name="Stein L.Y."/>
        </authorList>
    </citation>
    <scope>NUCLEOTIDE SEQUENCE [LARGE SCALE GENOMIC DNA]</scope>
    <source>
        <strain evidence="4">Nm2</strain>
    </source>
</reference>
<accession>A0A0F7KI31</accession>
<dbReference type="Pfam" id="PF13986">
    <property type="entry name" value="DUF4224"/>
    <property type="match status" value="1"/>
</dbReference>
<reference evidence="3 5" key="3">
    <citation type="submission" date="2019-07" db="EMBL/GenBank/DDBJ databases">
        <title>Active sludge and wastewater microbial communities from Klosterneuburg, Austria.</title>
        <authorList>
            <person name="Wagner M."/>
        </authorList>
    </citation>
    <scope>NUCLEOTIDE SEQUENCE [LARGE SCALE GENOMIC DNA]</scope>
    <source>
        <strain evidence="3 5">Nm2</strain>
    </source>
</reference>
<dbReference type="Proteomes" id="UP000034156">
    <property type="component" value="Chromosome"/>
</dbReference>
<dbReference type="AlphaFoldDB" id="A0A0F7KI31"/>
<gene>
    <name evidence="2" type="ORF">AAW31_17330</name>
    <name evidence="3" type="ORF">BCL69_11483</name>
</gene>